<dbReference type="Proteomes" id="UP000266895">
    <property type="component" value="Chromosome"/>
</dbReference>
<dbReference type="Pfam" id="PF04306">
    <property type="entry name" value="DUF456"/>
    <property type="match status" value="1"/>
</dbReference>
<accession>A0A3S4SMD2</accession>
<reference evidence="2 3" key="1">
    <citation type="submission" date="2018-12" db="EMBL/GenBank/DDBJ databases">
        <authorList>
            <consortium name="Pathogen Informatics"/>
        </authorList>
    </citation>
    <scope>NUCLEOTIDE SEQUENCE [LARGE SCALE GENOMIC DNA]</scope>
    <source>
        <strain evidence="2 3">NCTC11636</strain>
    </source>
</reference>
<dbReference type="AlphaFoldDB" id="A0A3S4SMD2"/>
<feature type="transmembrane region" description="Helical" evidence="1">
    <location>
        <begin position="83"/>
        <end position="113"/>
    </location>
</feature>
<dbReference type="InterPro" id="IPR007403">
    <property type="entry name" value="DUF456"/>
</dbReference>
<gene>
    <name evidence="2" type="ORF">NCTC11636_00996</name>
</gene>
<dbReference type="RefSeq" id="WP_126382158.1">
    <property type="nucleotide sequence ID" value="NZ_LR134350.1"/>
</dbReference>
<dbReference type="EMBL" id="LR134350">
    <property type="protein sequence ID" value="VEG27369.1"/>
    <property type="molecule type" value="Genomic_DNA"/>
</dbReference>
<evidence type="ECO:0000256" key="1">
    <source>
        <dbReference type="SAM" id="Phobius"/>
    </source>
</evidence>
<feature type="transmembrane region" description="Helical" evidence="1">
    <location>
        <begin position="32"/>
        <end position="63"/>
    </location>
</feature>
<feature type="transmembrane region" description="Helical" evidence="1">
    <location>
        <begin position="137"/>
        <end position="159"/>
    </location>
</feature>
<evidence type="ECO:0000313" key="2">
    <source>
        <dbReference type="EMBL" id="VEG27369.1"/>
    </source>
</evidence>
<protein>
    <submittedName>
        <fullName evidence="2">Protein of uncharacterized function (DUF456)</fullName>
    </submittedName>
</protein>
<dbReference type="KEGG" id="ahw:NCTC11636_00996"/>
<evidence type="ECO:0000313" key="3">
    <source>
        <dbReference type="Proteomes" id="UP000266895"/>
    </source>
</evidence>
<proteinExistence type="predicted"/>
<keyword evidence="1" id="KW-1133">Transmembrane helix</keyword>
<name>A0A3S4SMD2_9ACTO</name>
<keyword evidence="3" id="KW-1185">Reference proteome</keyword>
<keyword evidence="1" id="KW-0472">Membrane</keyword>
<keyword evidence="1" id="KW-0812">Transmembrane</keyword>
<sequence>MEIALNVVVALVILIGLGGALTQVYPGPLLVLAAVAAWAVLTGGTAAWVALAVAAVAIVVTGFGKYVLVGRRLTRAGVPGRSLLVGGVVGVLGFFAVPVIGLPLGFTLGVYLWELQRLGQEPAARAAAWEAVKAQGLAIVLELGGCLVAATAWVVALAVG</sequence>
<organism evidence="2 3">
    <name type="scientific">Actinomyces howellii</name>
    <dbReference type="NCBI Taxonomy" id="52771"/>
    <lineage>
        <taxon>Bacteria</taxon>
        <taxon>Bacillati</taxon>
        <taxon>Actinomycetota</taxon>
        <taxon>Actinomycetes</taxon>
        <taxon>Actinomycetales</taxon>
        <taxon>Actinomycetaceae</taxon>
        <taxon>Actinomyces</taxon>
    </lineage>
</organism>